<evidence type="ECO:0000256" key="2">
    <source>
        <dbReference type="ARBA" id="ARBA00005695"/>
    </source>
</evidence>
<dbReference type="PANTHER" id="PTHR30290:SF9">
    <property type="entry name" value="OLIGOPEPTIDE-BINDING PROTEIN APPA"/>
    <property type="match status" value="1"/>
</dbReference>
<dbReference type="PIRSF" id="PIRSF002741">
    <property type="entry name" value="MppA"/>
    <property type="match status" value="1"/>
</dbReference>
<dbReference type="Pfam" id="PF00496">
    <property type="entry name" value="SBP_bac_5"/>
    <property type="match status" value="1"/>
</dbReference>
<evidence type="ECO:0000313" key="7">
    <source>
        <dbReference type="EMBL" id="TMV08365.1"/>
    </source>
</evidence>
<gene>
    <name evidence="7" type="ORF">FGK64_20600</name>
</gene>
<comment type="caution">
    <text evidence="7">The sequence shown here is derived from an EMBL/GenBank/DDBJ whole genome shotgun (WGS) entry which is preliminary data.</text>
</comment>
<evidence type="ECO:0000313" key="8">
    <source>
        <dbReference type="Proteomes" id="UP001191082"/>
    </source>
</evidence>
<feature type="signal peptide" evidence="5">
    <location>
        <begin position="1"/>
        <end position="25"/>
    </location>
</feature>
<comment type="similarity">
    <text evidence="2">Belongs to the bacterial solute-binding protein 5 family.</text>
</comment>
<keyword evidence="3" id="KW-0813">Transport</keyword>
<proteinExistence type="inferred from homology"/>
<evidence type="ECO:0000256" key="4">
    <source>
        <dbReference type="ARBA" id="ARBA00022729"/>
    </source>
</evidence>
<name>A0ABY2WZJ4_9RHOB</name>
<dbReference type="CDD" id="cd08515">
    <property type="entry name" value="PBP2_NikA_DppA_OppA_like_10"/>
    <property type="match status" value="1"/>
</dbReference>
<comment type="subcellular location">
    <subcellularLocation>
        <location evidence="1">Periplasm</location>
    </subcellularLocation>
</comment>
<feature type="chain" id="PRO_5046014063" evidence="5">
    <location>
        <begin position="26"/>
        <end position="505"/>
    </location>
</feature>
<dbReference type="PANTHER" id="PTHR30290">
    <property type="entry name" value="PERIPLASMIC BINDING COMPONENT OF ABC TRANSPORTER"/>
    <property type="match status" value="1"/>
</dbReference>
<dbReference type="SUPFAM" id="SSF53850">
    <property type="entry name" value="Periplasmic binding protein-like II"/>
    <property type="match status" value="1"/>
</dbReference>
<accession>A0ABY2WZJ4</accession>
<organism evidence="7 8">
    <name type="scientific">Arenibacterium halophilum</name>
    <dbReference type="NCBI Taxonomy" id="2583821"/>
    <lineage>
        <taxon>Bacteria</taxon>
        <taxon>Pseudomonadati</taxon>
        <taxon>Pseudomonadota</taxon>
        <taxon>Alphaproteobacteria</taxon>
        <taxon>Rhodobacterales</taxon>
        <taxon>Paracoccaceae</taxon>
        <taxon>Arenibacterium</taxon>
    </lineage>
</organism>
<dbReference type="Gene3D" id="3.40.190.10">
    <property type="entry name" value="Periplasmic binding protein-like II"/>
    <property type="match status" value="1"/>
</dbReference>
<sequence length="505" mass="55829">MKRLRNFAQALAATCLALSVAPAFADKANDTLKVAFTGEINNVDSYFNTTRGGVVLQRAIWDGLVHRDTATGEYVGNLATSWEWIDDTTLEFKLREGVVFHDGSPFTADDVVGTVEFIANPDSGVVTQRFVSWLAGAEKIDDLTVRLNLAEVFPSALEYLSGPISIYPSDYYAEVGPDGMGLKPIGTGPYRVESVKPGESYLLKKNEDYFDGPKGSPDIGTIDIRTIPDVNTQIAELFTGNINVAWRLPSDLAQKLDGTPGVMVTSASSIRVGFLMMDSAGRTGDTPLTDVRVRQAINHAINRQEMVDSLLKGGSKVVNTPCFPEQFGCVQEYVEYQYDPEKAKALLAEAGYDDGLSIEIYAFSNQDYVEAVAGYLSQVGITLDIKMLKFPAVLDKMMNDAAPMVFMSSGSWSLNDVSAIISEFFKHGAVDFARDDEILEWLDVADTAVDPEVRKEYYGKAIMKITEQAYWAPMFSYNTFYAFTDDVDYTPTNDEILHFVNMKWK</sequence>
<reference evidence="7 8" key="1">
    <citation type="submission" date="2019-05" db="EMBL/GenBank/DDBJ databases">
        <title>Marivita sp. nov. isolated from sea sediment.</title>
        <authorList>
            <person name="Kim W."/>
        </authorList>
    </citation>
    <scope>NUCLEOTIDE SEQUENCE [LARGE SCALE GENOMIC DNA]</scope>
    <source>
        <strain evidence="7 8">CAU 1492</strain>
    </source>
</reference>
<dbReference type="InterPro" id="IPR030678">
    <property type="entry name" value="Peptide/Ni-bd"/>
</dbReference>
<dbReference type="InterPro" id="IPR039424">
    <property type="entry name" value="SBP_5"/>
</dbReference>
<keyword evidence="8" id="KW-1185">Reference proteome</keyword>
<dbReference type="Gene3D" id="3.10.105.10">
    <property type="entry name" value="Dipeptide-binding Protein, Domain 3"/>
    <property type="match status" value="1"/>
</dbReference>
<dbReference type="Gene3D" id="3.90.76.10">
    <property type="entry name" value="Dipeptide-binding Protein, Domain 1"/>
    <property type="match status" value="1"/>
</dbReference>
<dbReference type="RefSeq" id="WP_138865756.1">
    <property type="nucleotide sequence ID" value="NZ_VCPC01000006.1"/>
</dbReference>
<dbReference type="InterPro" id="IPR000914">
    <property type="entry name" value="SBP_5_dom"/>
</dbReference>
<protein>
    <submittedName>
        <fullName evidence="7">ABC transporter substrate-binding protein</fullName>
    </submittedName>
</protein>
<feature type="domain" description="Solute-binding protein family 5" evidence="6">
    <location>
        <begin position="73"/>
        <end position="425"/>
    </location>
</feature>
<dbReference type="Proteomes" id="UP001191082">
    <property type="component" value="Unassembled WGS sequence"/>
</dbReference>
<evidence type="ECO:0000256" key="1">
    <source>
        <dbReference type="ARBA" id="ARBA00004418"/>
    </source>
</evidence>
<evidence type="ECO:0000259" key="6">
    <source>
        <dbReference type="Pfam" id="PF00496"/>
    </source>
</evidence>
<evidence type="ECO:0000256" key="5">
    <source>
        <dbReference type="SAM" id="SignalP"/>
    </source>
</evidence>
<keyword evidence="4 5" id="KW-0732">Signal</keyword>
<dbReference type="EMBL" id="VCPC01000006">
    <property type="protein sequence ID" value="TMV08365.1"/>
    <property type="molecule type" value="Genomic_DNA"/>
</dbReference>
<evidence type="ECO:0000256" key="3">
    <source>
        <dbReference type="ARBA" id="ARBA00022448"/>
    </source>
</evidence>